<dbReference type="Gene3D" id="3.40.50.2000">
    <property type="entry name" value="Glycogen Phosphorylase B"/>
    <property type="match status" value="2"/>
</dbReference>
<dbReference type="SUPFAM" id="SSF53756">
    <property type="entry name" value="UDP-Glycosyltransferase/glycogen phosphorylase"/>
    <property type="match status" value="1"/>
</dbReference>
<proteinExistence type="predicted"/>
<dbReference type="AlphaFoldDB" id="A0A1Y5P1L3"/>
<organism evidence="1">
    <name type="scientific">uncultured Microbacterium sp</name>
    <dbReference type="NCBI Taxonomy" id="191216"/>
    <lineage>
        <taxon>Bacteria</taxon>
        <taxon>Bacillati</taxon>
        <taxon>Actinomycetota</taxon>
        <taxon>Actinomycetes</taxon>
        <taxon>Micrococcales</taxon>
        <taxon>Microbacteriaceae</taxon>
        <taxon>Microbacterium</taxon>
        <taxon>environmental samples</taxon>
    </lineage>
</organism>
<gene>
    <name evidence="1" type="ORF">MIPYR_100059</name>
</gene>
<sequence>MTVNGRIRVLESISEVKPTTNPYLTQLVEALRARNDTKVELFSFSRAILGRYDVFHVHWPEVTFGGAKPVGRFARRLLTELLMLRLSLTRTPVVRTWHNTERPQGLTRWDYRLLDLFDKHTESVIRLNDVSQPTLDVPVHTVPLGHYREWFAGYPRADPVAGRVSYIGLIRRYKGVEALIHAFRGVETPAATLCISGRPSNPVLAETLRVMSNEDGRIRLRFDFLDDGEFVSEITAASLVVLPFVHMHNSSTVLAALSLERRVLVPDNDVNRRLALEVGDGWIHLYRGELDATDLERALAGSHPSEAPRFRLRDWNDSARLHLKAFSEAARLDR</sequence>
<accession>A0A1Y5P1L3</accession>
<dbReference type="EMBL" id="FLQR01000002">
    <property type="protein sequence ID" value="SBS71219.1"/>
    <property type="molecule type" value="Genomic_DNA"/>
</dbReference>
<dbReference type="RefSeq" id="WP_295574099.1">
    <property type="nucleotide sequence ID" value="NZ_FLQR01000002.1"/>
</dbReference>
<dbReference type="GO" id="GO:0016740">
    <property type="term" value="F:transferase activity"/>
    <property type="evidence" value="ECO:0007669"/>
    <property type="project" value="UniProtKB-KW"/>
</dbReference>
<name>A0A1Y5P1L3_9MICO</name>
<keyword evidence="1" id="KW-0808">Transferase</keyword>
<protein>
    <submittedName>
        <fullName evidence="1">Xanthan biosynthesis glycosyltransferase GumI</fullName>
    </submittedName>
</protein>
<evidence type="ECO:0000313" key="1">
    <source>
        <dbReference type="EMBL" id="SBS71219.1"/>
    </source>
</evidence>
<reference evidence="1" key="1">
    <citation type="submission" date="2016-03" db="EMBL/GenBank/DDBJ databases">
        <authorList>
            <person name="Ploux O."/>
        </authorList>
    </citation>
    <scope>NUCLEOTIDE SEQUENCE</scope>
    <source>
        <strain evidence="1">UC1</strain>
    </source>
</reference>